<dbReference type="Proteomes" id="UP000479190">
    <property type="component" value="Unassembled WGS sequence"/>
</dbReference>
<keyword evidence="2" id="KW-1185">Reference proteome</keyword>
<dbReference type="EMBL" id="CADCXV010001216">
    <property type="protein sequence ID" value="CAB0042722.1"/>
    <property type="molecule type" value="Genomic_DNA"/>
</dbReference>
<dbReference type="OrthoDB" id="10315243at2759"/>
<proteinExistence type="predicted"/>
<evidence type="ECO:0000313" key="1">
    <source>
        <dbReference type="EMBL" id="CAB0042722.1"/>
    </source>
</evidence>
<evidence type="ECO:0000313" key="2">
    <source>
        <dbReference type="Proteomes" id="UP000479190"/>
    </source>
</evidence>
<reference evidence="1 2" key="1">
    <citation type="submission" date="2020-02" db="EMBL/GenBank/DDBJ databases">
        <authorList>
            <person name="Ferguson B K."/>
        </authorList>
    </citation>
    <scope>NUCLEOTIDE SEQUENCE [LARGE SCALE GENOMIC DNA]</scope>
</reference>
<accession>A0A6H5IY85</accession>
<sequence>MFGPGKIAMALFFWVHTYNFFYPDTIQIKLSRSRYSIPAGKNLIFDRHSYENRTRAWLLCDDQQQQQSGANSLREFIECEVHRDDGLGHVDKCPVTLLTQRPSSGHIDPGQTRLRLFGEDKVILSWRDPSLPDESPSRWRLNALHFADCSLYEADPRRLRHLRPLTFVVFENWFVAIVYSERKDSKWYTGPDAQNNVVRLWVGFNERLNVDAGPFFWQKQVDRDDRMIVAPLDDKNPKSDYLLIETYRMERRKQTVARVSIVYHDLKILGLRKYVIVDGEYEKLTGEIDPYERVTYSTRNNRIGVCAKIPLSNGHHRIDCNQWDRRGRPILEDEFDVFPYRHYAEMAMLNLPGQQGLLLLTANCEDASCNSGKMHRNFVSRIDHRGIVTTRSHIFPKRECDRRTNRADAQLFQPAGEPGRYCLSEVCYEDYEDDRKVWERRQQQQPQNDTKEFKFYTRCFNEIPEKGRSTTAAQQRRQPNQIEAVMNYLYELISSWFSLV</sequence>
<name>A0A6H5IY85_9HYME</name>
<dbReference type="AlphaFoldDB" id="A0A6H5IY85"/>
<protein>
    <submittedName>
        <fullName evidence="1">Uncharacterized protein</fullName>
    </submittedName>
</protein>
<organism evidence="1 2">
    <name type="scientific">Trichogramma brassicae</name>
    <dbReference type="NCBI Taxonomy" id="86971"/>
    <lineage>
        <taxon>Eukaryota</taxon>
        <taxon>Metazoa</taxon>
        <taxon>Ecdysozoa</taxon>
        <taxon>Arthropoda</taxon>
        <taxon>Hexapoda</taxon>
        <taxon>Insecta</taxon>
        <taxon>Pterygota</taxon>
        <taxon>Neoptera</taxon>
        <taxon>Endopterygota</taxon>
        <taxon>Hymenoptera</taxon>
        <taxon>Apocrita</taxon>
        <taxon>Proctotrupomorpha</taxon>
        <taxon>Chalcidoidea</taxon>
        <taxon>Trichogrammatidae</taxon>
        <taxon>Trichogramma</taxon>
    </lineage>
</organism>
<gene>
    <name evidence="1" type="ORF">TBRA_LOCUS14326</name>
</gene>